<evidence type="ECO:0000256" key="2">
    <source>
        <dbReference type="ARBA" id="ARBA00022525"/>
    </source>
</evidence>
<protein>
    <recommendedName>
        <fullName evidence="6">Calcium-binding protein</fullName>
    </recommendedName>
</protein>
<dbReference type="PRINTS" id="PR00313">
    <property type="entry name" value="CABNDNGRPT"/>
</dbReference>
<dbReference type="PANTHER" id="PTHR38340:SF1">
    <property type="entry name" value="S-LAYER PROTEIN"/>
    <property type="match status" value="1"/>
</dbReference>
<dbReference type="Gene3D" id="2.150.10.10">
    <property type="entry name" value="Serralysin-like metalloprotease, C-terminal"/>
    <property type="match status" value="3"/>
</dbReference>
<evidence type="ECO:0000313" key="4">
    <source>
        <dbReference type="EMBL" id="MQX13493.1"/>
    </source>
</evidence>
<accession>A0A6N7L6J2</accession>
<dbReference type="SUPFAM" id="SSF51120">
    <property type="entry name" value="beta-Roll"/>
    <property type="match status" value="2"/>
</dbReference>
<dbReference type="PANTHER" id="PTHR38340">
    <property type="entry name" value="S-LAYER PROTEIN"/>
    <property type="match status" value="1"/>
</dbReference>
<dbReference type="OrthoDB" id="223957at2"/>
<reference evidence="4 5" key="1">
    <citation type="journal article" date="2013" name="Genome Biol.">
        <title>Comparative genomics of the core and accessory genomes of 48 Sinorhizobium strains comprising five genospecies.</title>
        <authorList>
            <person name="Sugawara M."/>
            <person name="Epstein B."/>
            <person name="Badgley B.D."/>
            <person name="Unno T."/>
            <person name="Xu L."/>
            <person name="Reese J."/>
            <person name="Gyaneshwar P."/>
            <person name="Denny R."/>
            <person name="Mudge J."/>
            <person name="Bharti A.K."/>
            <person name="Farmer A.D."/>
            <person name="May G.D."/>
            <person name="Woodward J.E."/>
            <person name="Medigue C."/>
            <person name="Vallenet D."/>
            <person name="Lajus A."/>
            <person name="Rouy Z."/>
            <person name="Martinez-Vaz B."/>
            <person name="Tiffin P."/>
            <person name="Young N.D."/>
            <person name="Sadowsky M.J."/>
        </authorList>
    </citation>
    <scope>NUCLEOTIDE SEQUENCE [LARGE SCALE GENOMIC DNA]</scope>
    <source>
        <strain evidence="4 5">USDA4894</strain>
    </source>
</reference>
<keyword evidence="2" id="KW-0964">Secreted</keyword>
<evidence type="ECO:0008006" key="6">
    <source>
        <dbReference type="Google" id="ProtNLM"/>
    </source>
</evidence>
<proteinExistence type="predicted"/>
<comment type="caution">
    <text evidence="4">The sequence shown here is derived from an EMBL/GenBank/DDBJ whole genome shotgun (WGS) entry which is preliminary data.</text>
</comment>
<feature type="compositionally biased region" description="Low complexity" evidence="3">
    <location>
        <begin position="156"/>
        <end position="171"/>
    </location>
</feature>
<dbReference type="Proteomes" id="UP000439983">
    <property type="component" value="Unassembled WGS sequence"/>
</dbReference>
<dbReference type="GO" id="GO:0005509">
    <property type="term" value="F:calcium ion binding"/>
    <property type="evidence" value="ECO:0007669"/>
    <property type="project" value="InterPro"/>
</dbReference>
<name>A0A6N7L6J2_SINTE</name>
<sequence length="296" mass="30688">MRNDTFQLAGSESGTVGGVNNNWDTFIGGGGTDRIYVAPKSGYSWTAIMIADNGLDSVESIVFNISGTIKPIYFAGDVDFSSVTSMTAGVKIYGRGNDNTFTGGSLGEYVEGDGGNDTLYGNGGNDTLYGDTTTDNPWAVSYTAAGNDWLYGGDGNDQVNGQGGNDQLFGDAGDDDLYGGAGTDQLRGGQGSDELYGDAGDDLLDGSDGGNVLWGGSGIDTFQFTSAGDQSTIQDFEIGTERLRFDVGLADDFSDLTIVDDINGNAHITVGDVDITLVGVASSSINSSFIDFGLYA</sequence>
<organism evidence="4 5">
    <name type="scientific">Sinorhizobium terangae</name>
    <dbReference type="NCBI Taxonomy" id="110322"/>
    <lineage>
        <taxon>Bacteria</taxon>
        <taxon>Pseudomonadati</taxon>
        <taxon>Pseudomonadota</taxon>
        <taxon>Alphaproteobacteria</taxon>
        <taxon>Hyphomicrobiales</taxon>
        <taxon>Rhizobiaceae</taxon>
        <taxon>Sinorhizobium/Ensifer group</taxon>
        <taxon>Sinorhizobium</taxon>
    </lineage>
</organism>
<evidence type="ECO:0000256" key="3">
    <source>
        <dbReference type="SAM" id="MobiDB-lite"/>
    </source>
</evidence>
<dbReference type="InterPro" id="IPR001343">
    <property type="entry name" value="Hemolysn_Ca-bd"/>
</dbReference>
<dbReference type="InterPro" id="IPR050557">
    <property type="entry name" value="RTX_toxin/Mannuronan_C5-epim"/>
</dbReference>
<feature type="region of interest" description="Disordered" evidence="3">
    <location>
        <begin position="153"/>
        <end position="201"/>
    </location>
</feature>
<keyword evidence="5" id="KW-1185">Reference proteome</keyword>
<evidence type="ECO:0000256" key="1">
    <source>
        <dbReference type="ARBA" id="ARBA00004613"/>
    </source>
</evidence>
<dbReference type="InterPro" id="IPR011049">
    <property type="entry name" value="Serralysin-like_metalloprot_C"/>
</dbReference>
<dbReference type="Pfam" id="PF00353">
    <property type="entry name" value="HemolysinCabind"/>
    <property type="match status" value="4"/>
</dbReference>
<gene>
    <name evidence="4" type="ORF">GHK62_01625</name>
</gene>
<evidence type="ECO:0000313" key="5">
    <source>
        <dbReference type="Proteomes" id="UP000439983"/>
    </source>
</evidence>
<dbReference type="RefSeq" id="WP_153436610.1">
    <property type="nucleotide sequence ID" value="NZ_JACIGA010000003.1"/>
</dbReference>
<dbReference type="EMBL" id="WITC01000015">
    <property type="protein sequence ID" value="MQX13493.1"/>
    <property type="molecule type" value="Genomic_DNA"/>
</dbReference>
<dbReference type="AlphaFoldDB" id="A0A6N7L6J2"/>
<comment type="subcellular location">
    <subcellularLocation>
        <location evidence="1">Secreted</location>
    </subcellularLocation>
</comment>
<dbReference type="GO" id="GO:0005576">
    <property type="term" value="C:extracellular region"/>
    <property type="evidence" value="ECO:0007669"/>
    <property type="project" value="UniProtKB-SubCell"/>
</dbReference>